<organism evidence="1">
    <name type="scientific">marine metagenome</name>
    <dbReference type="NCBI Taxonomy" id="408172"/>
    <lineage>
        <taxon>unclassified sequences</taxon>
        <taxon>metagenomes</taxon>
        <taxon>ecological metagenomes</taxon>
    </lineage>
</organism>
<protein>
    <submittedName>
        <fullName evidence="1">Uncharacterized protein</fullName>
    </submittedName>
</protein>
<name>A0A381T301_9ZZZZ</name>
<gene>
    <name evidence="1" type="ORF">METZ01_LOCUS63436</name>
</gene>
<sequence length="115" mass="13835">MFRPRSRFCAICDSKYRWQCTCPNNKVMAEQVNRSFHAGKRYRGKRALEYCNTLLEEPKKMKTFKEMTANQKAYRKFFDGKLAKWKVKSPAELDDADKKKFYNEIEKEWDGDKEE</sequence>
<proteinExistence type="predicted"/>
<evidence type="ECO:0000313" key="1">
    <source>
        <dbReference type="EMBL" id="SVA10582.1"/>
    </source>
</evidence>
<reference evidence="1" key="1">
    <citation type="submission" date="2018-05" db="EMBL/GenBank/DDBJ databases">
        <authorList>
            <person name="Lanie J.A."/>
            <person name="Ng W.-L."/>
            <person name="Kazmierczak K.M."/>
            <person name="Andrzejewski T.M."/>
            <person name="Davidsen T.M."/>
            <person name="Wayne K.J."/>
            <person name="Tettelin H."/>
            <person name="Glass J.I."/>
            <person name="Rusch D."/>
            <person name="Podicherti R."/>
            <person name="Tsui H.-C.T."/>
            <person name="Winkler M.E."/>
        </authorList>
    </citation>
    <scope>NUCLEOTIDE SEQUENCE</scope>
</reference>
<accession>A0A381T301</accession>
<dbReference type="AlphaFoldDB" id="A0A381T301"/>
<dbReference type="EMBL" id="UINC01003947">
    <property type="protein sequence ID" value="SVA10582.1"/>
    <property type="molecule type" value="Genomic_DNA"/>
</dbReference>